<feature type="compositionally biased region" description="Polar residues" evidence="8">
    <location>
        <begin position="365"/>
        <end position="395"/>
    </location>
</feature>
<feature type="domain" description="C2H2-type" evidence="9">
    <location>
        <begin position="945"/>
        <end position="968"/>
    </location>
</feature>
<keyword evidence="2" id="KW-0479">Metal-binding</keyword>
<dbReference type="InterPro" id="IPR013087">
    <property type="entry name" value="Znf_C2H2_type"/>
</dbReference>
<feature type="domain" description="C2H2-type" evidence="9">
    <location>
        <begin position="1041"/>
        <end position="1063"/>
    </location>
</feature>
<dbReference type="Proteomes" id="UP000507470">
    <property type="component" value="Unassembled WGS sequence"/>
</dbReference>
<dbReference type="PROSITE" id="PS00028">
    <property type="entry name" value="ZINC_FINGER_C2H2_1"/>
    <property type="match status" value="14"/>
</dbReference>
<evidence type="ECO:0000256" key="7">
    <source>
        <dbReference type="PROSITE-ProRule" id="PRU00042"/>
    </source>
</evidence>
<evidence type="ECO:0000256" key="4">
    <source>
        <dbReference type="ARBA" id="ARBA00022771"/>
    </source>
</evidence>
<dbReference type="PANTHER" id="PTHR24406">
    <property type="entry name" value="TRANSCRIPTIONAL REPRESSOR CTCFL-RELATED"/>
    <property type="match status" value="1"/>
</dbReference>
<reference evidence="10 11" key="1">
    <citation type="submission" date="2020-06" db="EMBL/GenBank/DDBJ databases">
        <authorList>
            <person name="Li R."/>
            <person name="Bekaert M."/>
        </authorList>
    </citation>
    <scope>NUCLEOTIDE SEQUENCE [LARGE SCALE GENOMIC DNA]</scope>
    <source>
        <strain evidence="11">wild</strain>
    </source>
</reference>
<feature type="compositionally biased region" description="Basic residues" evidence="8">
    <location>
        <begin position="398"/>
        <end position="408"/>
    </location>
</feature>
<evidence type="ECO:0000313" key="10">
    <source>
        <dbReference type="EMBL" id="CAC5386988.1"/>
    </source>
</evidence>
<feature type="domain" description="C2H2-type" evidence="9">
    <location>
        <begin position="1013"/>
        <end position="1040"/>
    </location>
</feature>
<dbReference type="FunFam" id="3.30.160.60:FF:000446">
    <property type="entry name" value="Zinc finger protein"/>
    <property type="match status" value="1"/>
</dbReference>
<feature type="region of interest" description="Disordered" evidence="8">
    <location>
        <begin position="1429"/>
        <end position="1451"/>
    </location>
</feature>
<sequence length="1451" mass="163445">MGTEGEDNINMGTGAEDDINLKINGEESSVDVVSLVDKKDISKEDCLKLVQSICKKLAIDGDEMMFMTVNLTQKTTTCVGSQLGVNFLNHKPHISKEDHPDNPNISQMFQQFLEDHYEISNICDDKQIPFSPASSVIMESPSYTPFSSPRPYKAVKLPSSKSGKLLTPKIEVMESDFDGNSTATDSQEDDNQLSLESYVNSLPLTEQSFLIGSPKDQAIQQVINNNPITNQGVLARLLSPSIQGLQAFQRFQSPTIPNSSAVPVFQPPVIQNSANFTGFRSPANQTTAELLSQTNQNEFHSPTTLNIRSVLARLLTPSKHQMNATQSPTSVPAFPTPTSFQSIKPQTAQNQSSPVPTPISLHPIQLQQVSNQSEPVNSFTPVQPTSETGGEKQSTGGKRGRGRPKGSFKRVEVPMESETDETENEGEKTDKTVTLRSGRKVRVPSWRKDILEESLKINRRKLEEITDIQIKQERISPTFPETPEDDQDEDVRVEFDFDILAELKKESDLEPDQSDDSSWCGTVHLTSGDDSTPNRVPFKFTFPVEKKQKLEEKENDAVKVVQNEDVEISYDNTLSSLGLARKRARTINRCPDFTGRGHIWRCEDGRFNYYQMYTVQNISWGRQFTCKICKRVMQGNESLKTHCFTHEAFNKLHPVCQACDRVFDNHQALEDHIGLHEKLYSCHTCEVKFVSKLALIQHLNWVHKEMYSCPRCDKTFTSSKDLSNHLEECFDEKALVTRGGVKHLTEDWIGIKEDGKVTFKCRSCKDVFETVEEYNKHMLQHKSKFVQKLNEKLEKSMSTEKPSTDVDDKSTTCELCNKIFETPVHLAKHKKAKHKKDQDDDEDTDEDVSPDAYKCSSCNIHFDSAVAFSHHCMKYHPDNPMISLEDDTDFPCNLCSKRMRTKEGYDTHIKMHDNMMKKQCKMCGTFLHQEASIDLHCCVKEDSEFTCEKCSLCFYNQGFLAGHQHHVHGKPLEDIKVKDNDTGQPICNICGKIFKKASDLEGHRSIHTGELPFVCHLCHKSFRLRSTLKTHLMTHRDFHEFMCEVCGRTFKLIESLRLHRRLHNKTCYFKCKHCPREFRAYDGLKYHMLQCHKDEVKGKKLKIYKCEHCNKDMATHQQYVRHVSIHTNEKPLQCDQCGTRWATISQLNAHKKKHNAENLKFACDVCNIRFPILSKLKRHVKTAKHIDNCRIQTLPIDTVRLEEETGADPPQNTSRIIADVTDIEEKVEIMFYEINLPEDENSLGEKTSMIYDISVVPENQNGALFEASASNGAGTDLQVAANMSVVGRSNNSSQLQQTTLNAITGSGNSSSNAELKEAIGTITGNTNSENVNVQIQQTVVEAMAQTMNSDNVSSSQVDKSVVSTVKSNVNSNSVSEVSLVRASAVTQGIDHMAKIGAVAVKLNAEVDRISAVTNTDKYNTDLQLTQSYDTTSDTENTDLISTEGSATEVDS</sequence>
<dbReference type="InterPro" id="IPR036236">
    <property type="entry name" value="Znf_C2H2_sf"/>
</dbReference>
<feature type="domain" description="C2H2-type" evidence="9">
    <location>
        <begin position="1132"/>
        <end position="1159"/>
    </location>
</feature>
<feature type="region of interest" description="Disordered" evidence="8">
    <location>
        <begin position="320"/>
        <end position="432"/>
    </location>
</feature>
<dbReference type="GO" id="GO:0005634">
    <property type="term" value="C:nucleus"/>
    <property type="evidence" value="ECO:0007669"/>
    <property type="project" value="UniProtKB-SubCell"/>
</dbReference>
<name>A0A6J8BSM5_MYTCO</name>
<evidence type="ECO:0000256" key="8">
    <source>
        <dbReference type="SAM" id="MobiDB-lite"/>
    </source>
</evidence>
<evidence type="ECO:0000256" key="2">
    <source>
        <dbReference type="ARBA" id="ARBA00022723"/>
    </source>
</evidence>
<feature type="domain" description="C2H2-type" evidence="9">
    <location>
        <begin position="680"/>
        <end position="708"/>
    </location>
</feature>
<feature type="compositionally biased region" description="Acidic residues" evidence="8">
    <location>
        <begin position="415"/>
        <end position="424"/>
    </location>
</feature>
<feature type="domain" description="C2H2-type" evidence="9">
    <location>
        <begin position="1069"/>
        <end position="1097"/>
    </location>
</feature>
<comment type="subcellular location">
    <subcellularLocation>
        <location evidence="1">Nucleus</location>
    </subcellularLocation>
</comment>
<feature type="compositionally biased region" description="Polar residues" evidence="8">
    <location>
        <begin position="1429"/>
        <end position="1445"/>
    </location>
</feature>
<evidence type="ECO:0000259" key="9">
    <source>
        <dbReference type="PROSITE" id="PS50157"/>
    </source>
</evidence>
<evidence type="ECO:0000313" key="11">
    <source>
        <dbReference type="Proteomes" id="UP000507470"/>
    </source>
</evidence>
<dbReference type="Pfam" id="PF00096">
    <property type="entry name" value="zf-C2H2"/>
    <property type="match status" value="4"/>
</dbReference>
<keyword evidence="4 7" id="KW-0863">Zinc-finger</keyword>
<keyword evidence="3" id="KW-0677">Repeat</keyword>
<feature type="domain" description="C2H2-type" evidence="9">
    <location>
        <begin position="707"/>
        <end position="734"/>
    </location>
</feature>
<feature type="domain" description="C2H2-type" evidence="9">
    <location>
        <begin position="1104"/>
        <end position="1131"/>
    </location>
</feature>
<dbReference type="InterPro" id="IPR050888">
    <property type="entry name" value="ZnF_C2H2-type_TF"/>
</dbReference>
<dbReference type="GO" id="GO:0008270">
    <property type="term" value="F:zinc ion binding"/>
    <property type="evidence" value="ECO:0007669"/>
    <property type="project" value="UniProtKB-KW"/>
</dbReference>
<gene>
    <name evidence="10" type="ORF">MCOR_22370</name>
</gene>
<dbReference type="SUPFAM" id="SSF57667">
    <property type="entry name" value="beta-beta-alpha zinc fingers"/>
    <property type="match status" value="6"/>
</dbReference>
<evidence type="ECO:0000256" key="6">
    <source>
        <dbReference type="ARBA" id="ARBA00023242"/>
    </source>
</evidence>
<feature type="domain" description="C2H2-type" evidence="9">
    <location>
        <begin position="985"/>
        <end position="1012"/>
    </location>
</feature>
<feature type="domain" description="C2H2-type" evidence="9">
    <location>
        <begin position="1161"/>
        <end position="1185"/>
    </location>
</feature>
<keyword evidence="5" id="KW-0862">Zinc</keyword>
<dbReference type="Gene3D" id="3.30.160.60">
    <property type="entry name" value="Classic Zinc Finger"/>
    <property type="match status" value="8"/>
</dbReference>
<dbReference type="SMART" id="SM00355">
    <property type="entry name" value="ZnF_C2H2"/>
    <property type="match status" value="16"/>
</dbReference>
<feature type="domain" description="C2H2-type" evidence="9">
    <location>
        <begin position="890"/>
        <end position="917"/>
    </location>
</feature>
<evidence type="ECO:0000256" key="1">
    <source>
        <dbReference type="ARBA" id="ARBA00004123"/>
    </source>
</evidence>
<dbReference type="EMBL" id="CACVKT020003954">
    <property type="protein sequence ID" value="CAC5386988.1"/>
    <property type="molecule type" value="Genomic_DNA"/>
</dbReference>
<organism evidence="10 11">
    <name type="scientific">Mytilus coruscus</name>
    <name type="common">Sea mussel</name>
    <dbReference type="NCBI Taxonomy" id="42192"/>
    <lineage>
        <taxon>Eukaryota</taxon>
        <taxon>Metazoa</taxon>
        <taxon>Spiralia</taxon>
        <taxon>Lophotrochozoa</taxon>
        <taxon>Mollusca</taxon>
        <taxon>Bivalvia</taxon>
        <taxon>Autobranchia</taxon>
        <taxon>Pteriomorphia</taxon>
        <taxon>Mytilida</taxon>
        <taxon>Mytiloidea</taxon>
        <taxon>Mytilidae</taxon>
        <taxon>Mytilinae</taxon>
        <taxon>Mytilus</taxon>
    </lineage>
</organism>
<accession>A0A6J8BSM5</accession>
<keyword evidence="11" id="KW-1185">Reference proteome</keyword>
<proteinExistence type="predicted"/>
<feature type="domain" description="C2H2-type" evidence="9">
    <location>
        <begin position="811"/>
        <end position="839"/>
    </location>
</feature>
<dbReference type="OrthoDB" id="6105938at2759"/>
<dbReference type="PROSITE" id="PS50157">
    <property type="entry name" value="ZINC_FINGER_C2H2_2"/>
    <property type="match status" value="12"/>
</dbReference>
<evidence type="ECO:0000256" key="5">
    <source>
        <dbReference type="ARBA" id="ARBA00022833"/>
    </source>
</evidence>
<feature type="compositionally biased region" description="Polar residues" evidence="8">
    <location>
        <begin position="320"/>
        <end position="354"/>
    </location>
</feature>
<keyword evidence="6" id="KW-0539">Nucleus</keyword>
<evidence type="ECO:0000256" key="3">
    <source>
        <dbReference type="ARBA" id="ARBA00022737"/>
    </source>
</evidence>
<protein>
    <submittedName>
        <fullName evidence="10">KRAB</fullName>
    </submittedName>
</protein>